<dbReference type="AlphaFoldDB" id="A0A0P1AWX7"/>
<dbReference type="RefSeq" id="XP_024582147.1">
    <property type="nucleotide sequence ID" value="XM_024716561.1"/>
</dbReference>
<protein>
    <submittedName>
        <fullName evidence="1">Uncharacterized protein</fullName>
    </submittedName>
</protein>
<proteinExistence type="predicted"/>
<sequence>MSRVRLGYREWSLFELFETASAMLQERQRDLDCRAAFNGVVMSLGSTWEQNR</sequence>
<keyword evidence="2" id="KW-1185">Reference proteome</keyword>
<dbReference type="Proteomes" id="UP000054928">
    <property type="component" value="Unassembled WGS sequence"/>
</dbReference>
<dbReference type="GeneID" id="36397106"/>
<reference evidence="2" key="1">
    <citation type="submission" date="2014-09" db="EMBL/GenBank/DDBJ databases">
        <authorList>
            <person name="Sharma Rahul"/>
            <person name="Thines Marco"/>
        </authorList>
    </citation>
    <scope>NUCLEOTIDE SEQUENCE [LARGE SCALE GENOMIC DNA]</scope>
</reference>
<accession>A0A0P1AWX7</accession>
<evidence type="ECO:0000313" key="2">
    <source>
        <dbReference type="Proteomes" id="UP000054928"/>
    </source>
</evidence>
<organism evidence="1 2">
    <name type="scientific">Plasmopara halstedii</name>
    <name type="common">Downy mildew of sunflower</name>
    <dbReference type="NCBI Taxonomy" id="4781"/>
    <lineage>
        <taxon>Eukaryota</taxon>
        <taxon>Sar</taxon>
        <taxon>Stramenopiles</taxon>
        <taxon>Oomycota</taxon>
        <taxon>Peronosporomycetes</taxon>
        <taxon>Peronosporales</taxon>
        <taxon>Peronosporaceae</taxon>
        <taxon>Plasmopara</taxon>
    </lineage>
</organism>
<dbReference type="EMBL" id="CCYD01001640">
    <property type="protein sequence ID" value="CEG45778.1"/>
    <property type="molecule type" value="Genomic_DNA"/>
</dbReference>
<evidence type="ECO:0000313" key="1">
    <source>
        <dbReference type="EMBL" id="CEG45778.1"/>
    </source>
</evidence>
<name>A0A0P1AWX7_PLAHL</name>